<dbReference type="Pfam" id="PF00672">
    <property type="entry name" value="HAMP"/>
    <property type="match status" value="1"/>
</dbReference>
<evidence type="ECO:0000256" key="8">
    <source>
        <dbReference type="ARBA" id="ARBA00022840"/>
    </source>
</evidence>
<dbReference type="PANTHER" id="PTHR44936">
    <property type="entry name" value="SENSOR PROTEIN CREC"/>
    <property type="match status" value="1"/>
</dbReference>
<keyword evidence="13" id="KW-1185">Reference proteome</keyword>
<dbReference type="STRING" id="1246637.MTBBW1_1040045"/>
<dbReference type="EMBL" id="FWEV01000007">
    <property type="protein sequence ID" value="SLM27588.1"/>
    <property type="molecule type" value="Genomic_DNA"/>
</dbReference>
<dbReference type="PROSITE" id="PS50885">
    <property type="entry name" value="HAMP"/>
    <property type="match status" value="1"/>
</dbReference>
<dbReference type="InterPro" id="IPR036890">
    <property type="entry name" value="HATPase_C_sf"/>
</dbReference>
<keyword evidence="6" id="KW-0547">Nucleotide-binding</keyword>
<dbReference type="OrthoDB" id="5378360at2"/>
<evidence type="ECO:0000256" key="5">
    <source>
        <dbReference type="ARBA" id="ARBA00022679"/>
    </source>
</evidence>
<dbReference type="AlphaFoldDB" id="A0A1W1H5E8"/>
<evidence type="ECO:0000256" key="9">
    <source>
        <dbReference type="SAM" id="Phobius"/>
    </source>
</evidence>
<dbReference type="InterPro" id="IPR050980">
    <property type="entry name" value="2C_sensor_his_kinase"/>
</dbReference>
<keyword evidence="4" id="KW-0597">Phosphoprotein</keyword>
<comment type="subcellular location">
    <subcellularLocation>
        <location evidence="2">Membrane</location>
    </subcellularLocation>
</comment>
<organism evidence="12 13">
    <name type="scientific">Desulfamplus magnetovallimortis</name>
    <dbReference type="NCBI Taxonomy" id="1246637"/>
    <lineage>
        <taxon>Bacteria</taxon>
        <taxon>Pseudomonadati</taxon>
        <taxon>Thermodesulfobacteriota</taxon>
        <taxon>Desulfobacteria</taxon>
        <taxon>Desulfobacterales</taxon>
        <taxon>Desulfobacteraceae</taxon>
        <taxon>Desulfamplus</taxon>
    </lineage>
</organism>
<keyword evidence="5" id="KW-0808">Transferase</keyword>
<feature type="transmembrane region" description="Helical" evidence="9">
    <location>
        <begin position="18"/>
        <end position="36"/>
    </location>
</feature>
<dbReference type="Pfam" id="PF02518">
    <property type="entry name" value="HATPase_c"/>
    <property type="match status" value="1"/>
</dbReference>
<feature type="domain" description="Histidine kinase" evidence="10">
    <location>
        <begin position="494"/>
        <end position="732"/>
    </location>
</feature>
<comment type="catalytic activity">
    <reaction evidence="1">
        <text>ATP + protein L-histidine = ADP + protein N-phospho-L-histidine.</text>
        <dbReference type="EC" id="2.7.13.3"/>
    </reaction>
</comment>
<evidence type="ECO:0000313" key="13">
    <source>
        <dbReference type="Proteomes" id="UP000191931"/>
    </source>
</evidence>
<feature type="transmembrane region" description="Helical" evidence="9">
    <location>
        <begin position="379"/>
        <end position="399"/>
    </location>
</feature>
<sequence length="736" mass="83002">MQKSKLNKLILNHYSKSALIPILIIEIMLLFIYFAVNSYTNHKTRQSLEQEVQTVMPHLVRQQASQISDNFENIAAETNYFATEHALLLAHPELYFVPGEQPRFETAPNNTLYQTNLTEGSSLFYTRADNLTPQQIEKAIKTAALNPLYIHMVKDIPNVAAAYLNTPDDMNRLYPFIDKVYEQYPSDLNMEDYNFYYLADREHNPDRKPVWTGVYLDPAGNGWMLSCVAPVYVNESLEGVVGLDVTTSDIITNVLKLDLPWEASAFVTDDKGMILAMQPRVEELLGLKELKSHVYSSAISKEQQKPEDFNLFKSKDNAISETFREIFSSQENIHAVTIGSMPVFLIQSRIAETGWRLFIQVDQETVYSSAKKNADIARYIGYGVVAVMVIFYLVFFFILRKNAGIMANTIAKPIINLADATSHIGHEMEKESSPTALTHSGISEIDLLTDNFNAMTMELEDRNRKLVEHQVKIKMQEKEAELAYAQGMFEAASGYLHNVGNSVTALNSTLMDLDEIVKSTEQYPKVFKRLREESDPAILDRFENVLVEKTVPKLSEGIQKIFRIRETIQQTISHQQQSFKDSRQAPISVRFNISELLEEMVLEFKEKYPDIKFETQIAHNVFIKTHKIQMLNGLNNIIKNAVEAINDSGNVNVNLTELNGQVSISVMDDGCGIAPENISNVLNAGFTTKANGNGFGLHSFSIFLSANKNRLKIKSDGINLGTTVSIEIEGTTDHSG</sequence>
<dbReference type="PANTHER" id="PTHR44936:SF10">
    <property type="entry name" value="SENSOR PROTEIN RSTB"/>
    <property type="match status" value="1"/>
</dbReference>
<protein>
    <recommendedName>
        <fullName evidence="3">histidine kinase</fullName>
        <ecNumber evidence="3">2.7.13.3</ecNumber>
    </recommendedName>
</protein>
<dbReference type="Gene3D" id="3.30.450.20">
    <property type="entry name" value="PAS domain"/>
    <property type="match status" value="1"/>
</dbReference>
<dbReference type="GO" id="GO:0016020">
    <property type="term" value="C:membrane"/>
    <property type="evidence" value="ECO:0007669"/>
    <property type="project" value="UniProtKB-SubCell"/>
</dbReference>
<dbReference type="Gene3D" id="3.30.565.10">
    <property type="entry name" value="Histidine kinase-like ATPase, C-terminal domain"/>
    <property type="match status" value="1"/>
</dbReference>
<feature type="domain" description="HAMP" evidence="11">
    <location>
        <begin position="408"/>
        <end position="464"/>
    </location>
</feature>
<dbReference type="SUPFAM" id="SSF55874">
    <property type="entry name" value="ATPase domain of HSP90 chaperone/DNA topoisomerase II/histidine kinase"/>
    <property type="match status" value="1"/>
</dbReference>
<keyword evidence="9" id="KW-0472">Membrane</keyword>
<evidence type="ECO:0000256" key="7">
    <source>
        <dbReference type="ARBA" id="ARBA00022777"/>
    </source>
</evidence>
<dbReference type="CDD" id="cd12913">
    <property type="entry name" value="PDC1_MCP_like"/>
    <property type="match status" value="1"/>
</dbReference>
<evidence type="ECO:0000256" key="2">
    <source>
        <dbReference type="ARBA" id="ARBA00004370"/>
    </source>
</evidence>
<dbReference type="InterPro" id="IPR003594">
    <property type="entry name" value="HATPase_dom"/>
</dbReference>
<name>A0A1W1H5E8_9BACT</name>
<evidence type="ECO:0000313" key="12">
    <source>
        <dbReference type="EMBL" id="SLM27588.1"/>
    </source>
</evidence>
<keyword evidence="9" id="KW-1133">Transmembrane helix</keyword>
<dbReference type="EC" id="2.7.13.3" evidence="3"/>
<keyword evidence="7 12" id="KW-0418">Kinase</keyword>
<evidence type="ECO:0000256" key="1">
    <source>
        <dbReference type="ARBA" id="ARBA00000085"/>
    </source>
</evidence>
<dbReference type="SMART" id="SM00304">
    <property type="entry name" value="HAMP"/>
    <property type="match status" value="1"/>
</dbReference>
<dbReference type="GO" id="GO:0004673">
    <property type="term" value="F:protein histidine kinase activity"/>
    <property type="evidence" value="ECO:0007669"/>
    <property type="project" value="UniProtKB-EC"/>
</dbReference>
<evidence type="ECO:0000259" key="10">
    <source>
        <dbReference type="PROSITE" id="PS50109"/>
    </source>
</evidence>
<evidence type="ECO:0000256" key="6">
    <source>
        <dbReference type="ARBA" id="ARBA00022741"/>
    </source>
</evidence>
<dbReference type="GO" id="GO:0007165">
    <property type="term" value="P:signal transduction"/>
    <property type="evidence" value="ECO:0007669"/>
    <property type="project" value="InterPro"/>
</dbReference>
<dbReference type="Proteomes" id="UP000191931">
    <property type="component" value="Unassembled WGS sequence"/>
</dbReference>
<evidence type="ECO:0000259" key="11">
    <source>
        <dbReference type="PROSITE" id="PS50885"/>
    </source>
</evidence>
<keyword evidence="9" id="KW-0812">Transmembrane</keyword>
<dbReference type="SMART" id="SM00387">
    <property type="entry name" value="HATPase_c"/>
    <property type="match status" value="1"/>
</dbReference>
<dbReference type="InterPro" id="IPR003660">
    <property type="entry name" value="HAMP_dom"/>
</dbReference>
<evidence type="ECO:0000256" key="4">
    <source>
        <dbReference type="ARBA" id="ARBA00022553"/>
    </source>
</evidence>
<dbReference type="PROSITE" id="PS50109">
    <property type="entry name" value="HIS_KIN"/>
    <property type="match status" value="1"/>
</dbReference>
<dbReference type="RefSeq" id="WP_080804041.1">
    <property type="nucleotide sequence ID" value="NZ_LT828545.1"/>
</dbReference>
<gene>
    <name evidence="12" type="ORF">MTBBW1_1040045</name>
</gene>
<evidence type="ECO:0000256" key="3">
    <source>
        <dbReference type="ARBA" id="ARBA00012438"/>
    </source>
</evidence>
<proteinExistence type="predicted"/>
<accession>A0A1W1H5E8</accession>
<dbReference type="GO" id="GO:0005524">
    <property type="term" value="F:ATP binding"/>
    <property type="evidence" value="ECO:0007669"/>
    <property type="project" value="UniProtKB-KW"/>
</dbReference>
<keyword evidence="8" id="KW-0067">ATP-binding</keyword>
<dbReference type="InterPro" id="IPR005467">
    <property type="entry name" value="His_kinase_dom"/>
</dbReference>
<reference evidence="12 13" key="1">
    <citation type="submission" date="2017-03" db="EMBL/GenBank/DDBJ databases">
        <authorList>
            <person name="Afonso C.L."/>
            <person name="Miller P.J."/>
            <person name="Scott M.A."/>
            <person name="Spackman E."/>
            <person name="Goraichik I."/>
            <person name="Dimitrov K.M."/>
            <person name="Suarez D.L."/>
            <person name="Swayne D.E."/>
        </authorList>
    </citation>
    <scope>NUCLEOTIDE SEQUENCE [LARGE SCALE GENOMIC DNA]</scope>
    <source>
        <strain evidence="12">PRJEB14757</strain>
    </source>
</reference>